<dbReference type="GO" id="GO:0005829">
    <property type="term" value="C:cytosol"/>
    <property type="evidence" value="ECO:0007669"/>
    <property type="project" value="TreeGrafter"/>
</dbReference>
<accession>A0A4S4N9P4</accession>
<dbReference type="InterPro" id="IPR050223">
    <property type="entry name" value="D-isomer_2-hydroxyacid_DH"/>
</dbReference>
<dbReference type="GO" id="GO:0016618">
    <property type="term" value="F:hydroxypyruvate reductase [NAD(P)H] activity"/>
    <property type="evidence" value="ECO:0007669"/>
    <property type="project" value="TreeGrafter"/>
</dbReference>
<dbReference type="InterPro" id="IPR036291">
    <property type="entry name" value="NAD(P)-bd_dom_sf"/>
</dbReference>
<comment type="caution">
    <text evidence="7">The sequence shown here is derived from an EMBL/GenBank/DDBJ whole genome shotgun (WGS) entry which is preliminary data.</text>
</comment>
<organism evidence="7 8">
    <name type="scientific">Aliishimia ponticola</name>
    <dbReference type="NCBI Taxonomy" id="2499833"/>
    <lineage>
        <taxon>Bacteria</taxon>
        <taxon>Pseudomonadati</taxon>
        <taxon>Pseudomonadota</taxon>
        <taxon>Alphaproteobacteria</taxon>
        <taxon>Rhodobacterales</taxon>
        <taxon>Paracoccaceae</taxon>
        <taxon>Aliishimia</taxon>
    </lineage>
</organism>
<protein>
    <submittedName>
        <fullName evidence="7">2-hydroxyacid dehydrogenase</fullName>
    </submittedName>
</protein>
<dbReference type="FunFam" id="3.40.50.720:FF:000213">
    <property type="entry name" value="Putative 2-hydroxyacid dehydrogenase"/>
    <property type="match status" value="1"/>
</dbReference>
<keyword evidence="1" id="KW-0521">NADP</keyword>
<name>A0A4S4N9P4_9RHOB</name>
<keyword evidence="3" id="KW-0520">NAD</keyword>
<dbReference type="OrthoDB" id="9793626at2"/>
<dbReference type="PANTHER" id="PTHR10996">
    <property type="entry name" value="2-HYDROXYACID DEHYDROGENASE-RELATED"/>
    <property type="match status" value="1"/>
</dbReference>
<evidence type="ECO:0000313" key="7">
    <source>
        <dbReference type="EMBL" id="THH35909.1"/>
    </source>
</evidence>
<dbReference type="PROSITE" id="PS00065">
    <property type="entry name" value="D_2_HYDROXYACID_DH_1"/>
    <property type="match status" value="1"/>
</dbReference>
<keyword evidence="8" id="KW-1185">Reference proteome</keyword>
<dbReference type="Proteomes" id="UP000306602">
    <property type="component" value="Unassembled WGS sequence"/>
</dbReference>
<dbReference type="Pfam" id="PF00389">
    <property type="entry name" value="2-Hacid_dh"/>
    <property type="match status" value="1"/>
</dbReference>
<reference evidence="7 8" key="1">
    <citation type="submission" date="2019-04" db="EMBL/GenBank/DDBJ databases">
        <title>Shimia ponticola sp. nov., isolated from seawater.</title>
        <authorList>
            <person name="Kim Y.-O."/>
            <person name="Yoon J.-H."/>
        </authorList>
    </citation>
    <scope>NUCLEOTIDE SEQUENCE [LARGE SCALE GENOMIC DNA]</scope>
    <source>
        <strain evidence="7 8">MYP11</strain>
    </source>
</reference>
<dbReference type="Pfam" id="PF02826">
    <property type="entry name" value="2-Hacid_dh_C"/>
    <property type="match status" value="1"/>
</dbReference>
<dbReference type="GO" id="GO:0051287">
    <property type="term" value="F:NAD binding"/>
    <property type="evidence" value="ECO:0007669"/>
    <property type="project" value="InterPro"/>
</dbReference>
<dbReference type="Gene3D" id="3.40.50.720">
    <property type="entry name" value="NAD(P)-binding Rossmann-like Domain"/>
    <property type="match status" value="2"/>
</dbReference>
<dbReference type="SUPFAM" id="SSF52283">
    <property type="entry name" value="Formate/glycerate dehydrogenase catalytic domain-like"/>
    <property type="match status" value="1"/>
</dbReference>
<dbReference type="InterPro" id="IPR006139">
    <property type="entry name" value="D-isomer_2_OHA_DH_cat_dom"/>
</dbReference>
<evidence type="ECO:0000256" key="3">
    <source>
        <dbReference type="ARBA" id="ARBA00023027"/>
    </source>
</evidence>
<evidence type="ECO:0000256" key="1">
    <source>
        <dbReference type="ARBA" id="ARBA00022857"/>
    </source>
</evidence>
<comment type="similarity">
    <text evidence="4">Belongs to the D-isomer specific 2-hydroxyacid dehydrogenase family.</text>
</comment>
<feature type="domain" description="D-isomer specific 2-hydroxyacid dehydrogenase catalytic" evidence="5">
    <location>
        <begin position="31"/>
        <end position="308"/>
    </location>
</feature>
<dbReference type="SUPFAM" id="SSF51735">
    <property type="entry name" value="NAD(P)-binding Rossmann-fold domains"/>
    <property type="match status" value="1"/>
</dbReference>
<dbReference type="InterPro" id="IPR029752">
    <property type="entry name" value="D-isomer_DH_CS1"/>
</dbReference>
<sequence>MPDLLLIGGMTDEMLGRLTPSFTVHRWADFDMDWLKRNGHRITHVATNGHDGVPKEVMAGLPNLELISCYGVGYDAIDVAEAVRRGIMVTHTPDVLNAEVATTAVLLALACYRELLRDDAWARSGDWETRGGAPLTRSMEGQTVGILGLGRIGQEIARKLQPWEPTILYHTRSPKESPYEHVPNLVEMARRSDLLIVITPGGPSTKHLVNAEVMEALGPQGTLVNVARGSVVDEAALIDALGSGKLGWAGLDVFEAEPHIPDALKAMKNVVLLPHVGSATVETRAAMGGLTVDNLLQHLENGTVKTPVPECQ</sequence>
<keyword evidence="2 4" id="KW-0560">Oxidoreductase</keyword>
<gene>
    <name evidence="7" type="ORF">E4Z66_12620</name>
</gene>
<evidence type="ECO:0000259" key="6">
    <source>
        <dbReference type="Pfam" id="PF02826"/>
    </source>
</evidence>
<evidence type="ECO:0000259" key="5">
    <source>
        <dbReference type="Pfam" id="PF00389"/>
    </source>
</evidence>
<dbReference type="CDD" id="cd12156">
    <property type="entry name" value="HPPR"/>
    <property type="match status" value="1"/>
</dbReference>
<dbReference type="PANTHER" id="PTHR10996:SF178">
    <property type="entry name" value="2-HYDROXYACID DEHYDROGENASE YGL185C-RELATED"/>
    <property type="match status" value="1"/>
</dbReference>
<evidence type="ECO:0000313" key="8">
    <source>
        <dbReference type="Proteomes" id="UP000306602"/>
    </source>
</evidence>
<dbReference type="AlphaFoldDB" id="A0A4S4N9P4"/>
<dbReference type="GO" id="GO:0030267">
    <property type="term" value="F:glyoxylate reductase (NADPH) activity"/>
    <property type="evidence" value="ECO:0007669"/>
    <property type="project" value="TreeGrafter"/>
</dbReference>
<dbReference type="RefSeq" id="WP_136463379.1">
    <property type="nucleotide sequence ID" value="NZ_SRKY01000003.1"/>
</dbReference>
<evidence type="ECO:0000256" key="2">
    <source>
        <dbReference type="ARBA" id="ARBA00023002"/>
    </source>
</evidence>
<proteinExistence type="inferred from homology"/>
<dbReference type="EMBL" id="SRKY01000003">
    <property type="protein sequence ID" value="THH35909.1"/>
    <property type="molecule type" value="Genomic_DNA"/>
</dbReference>
<evidence type="ECO:0000256" key="4">
    <source>
        <dbReference type="RuleBase" id="RU003719"/>
    </source>
</evidence>
<feature type="domain" description="D-isomer specific 2-hydroxyacid dehydrogenase NAD-binding" evidence="6">
    <location>
        <begin position="106"/>
        <end position="277"/>
    </location>
</feature>
<dbReference type="InterPro" id="IPR006140">
    <property type="entry name" value="D-isomer_DH_NAD-bd"/>
</dbReference>